<feature type="non-terminal residue" evidence="3">
    <location>
        <position position="609"/>
    </location>
</feature>
<gene>
    <name evidence="3" type="ORF">NUU61_004218</name>
</gene>
<dbReference type="EMBL" id="JAPMSZ010000005">
    <property type="protein sequence ID" value="KAJ5101996.1"/>
    <property type="molecule type" value="Genomic_DNA"/>
</dbReference>
<dbReference type="PANTHER" id="PTHR47585">
    <property type="match status" value="1"/>
</dbReference>
<reference evidence="3" key="2">
    <citation type="journal article" date="2023" name="IMA Fungus">
        <title>Comparative genomic study of the Penicillium genus elucidates a diverse pangenome and 15 lateral gene transfer events.</title>
        <authorList>
            <person name="Petersen C."/>
            <person name="Sorensen T."/>
            <person name="Nielsen M.R."/>
            <person name="Sondergaard T.E."/>
            <person name="Sorensen J.L."/>
            <person name="Fitzpatrick D.A."/>
            <person name="Frisvad J.C."/>
            <person name="Nielsen K.L."/>
        </authorList>
    </citation>
    <scope>NUCLEOTIDE SEQUENCE</scope>
    <source>
        <strain evidence="3">IBT 34128</strain>
    </source>
</reference>
<dbReference type="Pfam" id="PF07287">
    <property type="entry name" value="AtuA"/>
    <property type="match status" value="1"/>
</dbReference>
<dbReference type="RefSeq" id="XP_056512827.1">
    <property type="nucleotide sequence ID" value="XM_056654800.1"/>
</dbReference>
<dbReference type="Proteomes" id="UP001141434">
    <property type="component" value="Unassembled WGS sequence"/>
</dbReference>
<keyword evidence="4" id="KW-1185">Reference proteome</keyword>
<dbReference type="InterPro" id="IPR010839">
    <property type="entry name" value="AtuA_N"/>
</dbReference>
<dbReference type="Pfam" id="PF23544">
    <property type="entry name" value="AtuA_ferredoxin"/>
    <property type="match status" value="1"/>
</dbReference>
<dbReference type="PANTHER" id="PTHR47585:SF1">
    <property type="entry name" value="DUF1446 DOMAIN-CONTAINING PROTEIN"/>
    <property type="match status" value="1"/>
</dbReference>
<evidence type="ECO:0000313" key="3">
    <source>
        <dbReference type="EMBL" id="KAJ5101996.1"/>
    </source>
</evidence>
<evidence type="ECO:0000259" key="2">
    <source>
        <dbReference type="Pfam" id="PF23544"/>
    </source>
</evidence>
<dbReference type="AlphaFoldDB" id="A0A9W9FKQ4"/>
<name>A0A9W9FKQ4_9EURO</name>
<feature type="domain" description="AtuA-like ferredoxin-fold" evidence="2">
    <location>
        <begin position="493"/>
        <end position="595"/>
    </location>
</feature>
<sequence length="609" mass="66984">IKMAPRPLRIGNVSGATGDSPTAMSRMARDGNVDVIVGDWLSEMNIAWNAITKSQDPELGYEPGFLTQLEGCLDLILERKIKVITNAGALNTPSLAQEVQDLCRHRGFENVVVASVLGDDISALITDPSQRAELKMQHLDHPEWSVDGWSLEPHCGVAYIGSWGIVEALKNDAQIVICGRVTDASPVIGAAAWWHSWEKDNWEALAGSLVAGHLIECGPYVTGANFSGFKAFLSDLVDLGFPIAEISSDGTCVITKCDRHAGHVTKHNTIAQLLYELQGELYLNPDVVADLRDIAIEEESRNRVRVTGVKGKPPPSTTKAMVAAPGGYQAEATFYINGLDVDEKVQMMRQQLADAFRNNAFTKFSVELYGSPLINPESQQAGTVSLRVFAQARRKEDISGPKFKVPIYALRMQSYPGYHMNLDFRTMDPKPFMEIFPATIPLSILDHKTILSNGKEVVILPPSSTASYPVQRPSYETSSPVPLSEFGSTTLAPLGRIVHARSGDKADNSNVGFFVRHEDEYPWLQSFLTISKLKELFGSDWKLNGHGQEPKIERCEFPKILAVHFRVLDFLGGGIASSSRIDGLGKGIGEFLRSRVVPIPVDFIERERI</sequence>
<evidence type="ECO:0008006" key="5">
    <source>
        <dbReference type="Google" id="ProtNLM"/>
    </source>
</evidence>
<evidence type="ECO:0000259" key="1">
    <source>
        <dbReference type="Pfam" id="PF07287"/>
    </source>
</evidence>
<feature type="domain" description="Acyclic terpene utilisation N-terminal" evidence="1">
    <location>
        <begin position="8"/>
        <end position="448"/>
    </location>
</feature>
<accession>A0A9W9FKQ4</accession>
<proteinExistence type="predicted"/>
<dbReference type="GeneID" id="81393968"/>
<reference evidence="3" key="1">
    <citation type="submission" date="2022-11" db="EMBL/GenBank/DDBJ databases">
        <authorList>
            <person name="Petersen C."/>
        </authorList>
    </citation>
    <scope>NUCLEOTIDE SEQUENCE</scope>
    <source>
        <strain evidence="3">IBT 34128</strain>
    </source>
</reference>
<comment type="caution">
    <text evidence="3">The sequence shown here is derived from an EMBL/GenBank/DDBJ whole genome shotgun (WGS) entry which is preliminary data.</text>
</comment>
<evidence type="ECO:0000313" key="4">
    <source>
        <dbReference type="Proteomes" id="UP001141434"/>
    </source>
</evidence>
<dbReference type="OrthoDB" id="10265871at2759"/>
<protein>
    <recommendedName>
        <fullName evidence="5">DUF1446-domain-containing protein</fullName>
    </recommendedName>
</protein>
<organism evidence="3 4">
    <name type="scientific">Penicillium alfredii</name>
    <dbReference type="NCBI Taxonomy" id="1506179"/>
    <lineage>
        <taxon>Eukaryota</taxon>
        <taxon>Fungi</taxon>
        <taxon>Dikarya</taxon>
        <taxon>Ascomycota</taxon>
        <taxon>Pezizomycotina</taxon>
        <taxon>Eurotiomycetes</taxon>
        <taxon>Eurotiomycetidae</taxon>
        <taxon>Eurotiales</taxon>
        <taxon>Aspergillaceae</taxon>
        <taxon>Penicillium</taxon>
    </lineage>
</organism>
<dbReference type="InterPro" id="IPR056362">
    <property type="entry name" value="AtuA-like_ferredoxin_dom"/>
</dbReference>